<feature type="region of interest" description="Disordered" evidence="1">
    <location>
        <begin position="374"/>
        <end position="399"/>
    </location>
</feature>
<reference evidence="2 3" key="1">
    <citation type="submission" date="2017-06" db="EMBL/GenBank/DDBJ databases">
        <authorList>
            <person name="Kim H.J."/>
            <person name="Triplett B.A."/>
        </authorList>
    </citation>
    <scope>NUCLEOTIDE SEQUENCE [LARGE SCALE GENOMIC DNA]</scope>
    <source>
        <strain evidence="2 3">DSM 14713</strain>
    </source>
</reference>
<dbReference type="Proteomes" id="UP000217289">
    <property type="component" value="Chromosome"/>
</dbReference>
<feature type="compositionally biased region" description="Basic and acidic residues" evidence="1">
    <location>
        <begin position="61"/>
        <end position="74"/>
    </location>
</feature>
<feature type="region of interest" description="Disordered" evidence="1">
    <location>
        <begin position="43"/>
        <end position="74"/>
    </location>
</feature>
<evidence type="ECO:0000313" key="2">
    <source>
        <dbReference type="EMBL" id="ATB29835.1"/>
    </source>
</evidence>
<organism evidence="2 3">
    <name type="scientific">Melittangium boletus DSM 14713</name>
    <dbReference type="NCBI Taxonomy" id="1294270"/>
    <lineage>
        <taxon>Bacteria</taxon>
        <taxon>Pseudomonadati</taxon>
        <taxon>Myxococcota</taxon>
        <taxon>Myxococcia</taxon>
        <taxon>Myxococcales</taxon>
        <taxon>Cystobacterineae</taxon>
        <taxon>Archangiaceae</taxon>
        <taxon>Melittangium</taxon>
    </lineage>
</organism>
<evidence type="ECO:0000313" key="3">
    <source>
        <dbReference type="Proteomes" id="UP000217289"/>
    </source>
</evidence>
<gene>
    <name evidence="2" type="ORF">MEBOL_003290</name>
</gene>
<keyword evidence="3" id="KW-1185">Reference proteome</keyword>
<dbReference type="AlphaFoldDB" id="A0A250IDI2"/>
<name>A0A250IDI2_9BACT</name>
<protein>
    <submittedName>
        <fullName evidence="2">Uncharacterized protein</fullName>
    </submittedName>
</protein>
<evidence type="ECO:0000256" key="1">
    <source>
        <dbReference type="SAM" id="MobiDB-lite"/>
    </source>
</evidence>
<sequence length="399" mass="42438">MNPAPTSLHAVALEPGAPRLPAGPPRMGRATLALCRVRPAGMGGGTTSLGNGGRLIAPGHGHSEERPQDDEARRRDVVGHVGQCDEEVHGDACASCCECGSAFAEEKGRHRSPQNRLSFSRSRGGTAFIAWMVSVSVLIDREVLFFRSPRREGARASGHEARPGRTRSFDGACALAAGLERRARGLLRVASREVVAGCTDLCPPRTHAARGLAFRVESSVGRGLHLPARARAKGRCSPPESLRTARPAAVRRRDVGLATSSCSGGSSARGRSAFWDRRQHSMAFHVTRLAPRPWMSSAGCGRAHHRKRTCSTWNGRGGKRSGLSMWNPQCPECKSCLDRSQGSPRLFLAATVGACCSTWNGRGGDGLSSFRAEQREVTRSDVPRGTPSRAGPCLAGGAS</sequence>
<accession>A0A250IDI2</accession>
<proteinExistence type="predicted"/>
<dbReference type="KEGG" id="mbd:MEBOL_003290"/>
<dbReference type="EMBL" id="CP022163">
    <property type="protein sequence ID" value="ATB29835.1"/>
    <property type="molecule type" value="Genomic_DNA"/>
</dbReference>
<feature type="compositionally biased region" description="Gly residues" evidence="1">
    <location>
        <begin position="43"/>
        <end position="53"/>
    </location>
</feature>